<name>A0A7W3QS75_ACTNM</name>
<dbReference type="Pfam" id="PF00293">
    <property type="entry name" value="NUDIX"/>
    <property type="match status" value="1"/>
</dbReference>
<dbReference type="Proteomes" id="UP000572680">
    <property type="component" value="Unassembled WGS sequence"/>
</dbReference>
<reference evidence="4 5" key="1">
    <citation type="submission" date="2020-08" db="EMBL/GenBank/DDBJ databases">
        <title>Genomic Encyclopedia of Type Strains, Phase IV (KMG-IV): sequencing the most valuable type-strain genomes for metagenomic binning, comparative biology and taxonomic classification.</title>
        <authorList>
            <person name="Goeker M."/>
        </authorList>
    </citation>
    <scope>NUCLEOTIDE SEQUENCE [LARGE SCALE GENOMIC DNA]</scope>
    <source>
        <strain evidence="4 5">DSM 44197</strain>
    </source>
</reference>
<evidence type="ECO:0000313" key="4">
    <source>
        <dbReference type="EMBL" id="MBA8957550.1"/>
    </source>
</evidence>
<evidence type="ECO:0000256" key="2">
    <source>
        <dbReference type="ARBA" id="ARBA00022801"/>
    </source>
</evidence>
<dbReference type="PANTHER" id="PTHR43736">
    <property type="entry name" value="ADP-RIBOSE PYROPHOSPHATASE"/>
    <property type="match status" value="1"/>
</dbReference>
<dbReference type="AlphaFoldDB" id="A0A7W3QS75"/>
<sequence length="140" mass="15239">MRHSVSVAGVVVSDDGRALLIQRRDNGRWEPPGGVLELDETIVDGLLREVREETGLLVEPVGLTGVYKNMTRGVVALVFRCWATGGELTTNDEVQAFRWAAFADVPSLMDEAYAVRVLDALRADGPACPVRQHDGVNLVP</sequence>
<protein>
    <submittedName>
        <fullName evidence="4">ADP-ribose pyrophosphatase YjhB (NUDIX family)</fullName>
    </submittedName>
</protein>
<dbReference type="InterPro" id="IPR000086">
    <property type="entry name" value="NUDIX_hydrolase_dom"/>
</dbReference>
<dbReference type="PANTHER" id="PTHR43736:SF1">
    <property type="entry name" value="DIHYDRONEOPTERIN TRIPHOSPHATE DIPHOSPHATASE"/>
    <property type="match status" value="1"/>
</dbReference>
<feature type="domain" description="Nudix hydrolase" evidence="3">
    <location>
        <begin position="1"/>
        <end position="122"/>
    </location>
</feature>
<evidence type="ECO:0000256" key="1">
    <source>
        <dbReference type="ARBA" id="ARBA00005582"/>
    </source>
</evidence>
<dbReference type="InterPro" id="IPR015797">
    <property type="entry name" value="NUDIX_hydrolase-like_dom_sf"/>
</dbReference>
<gene>
    <name evidence="4" type="ORF">HNR61_009243</name>
</gene>
<dbReference type="RefSeq" id="WP_182849359.1">
    <property type="nucleotide sequence ID" value="NZ_BAAALP010000061.1"/>
</dbReference>
<keyword evidence="5" id="KW-1185">Reference proteome</keyword>
<proteinExistence type="inferred from homology"/>
<dbReference type="InterPro" id="IPR020084">
    <property type="entry name" value="NUDIX_hydrolase_CS"/>
</dbReference>
<dbReference type="PROSITE" id="PS51462">
    <property type="entry name" value="NUDIX"/>
    <property type="match status" value="1"/>
</dbReference>
<dbReference type="GO" id="GO:0016787">
    <property type="term" value="F:hydrolase activity"/>
    <property type="evidence" value="ECO:0007669"/>
    <property type="project" value="UniProtKB-KW"/>
</dbReference>
<keyword evidence="2" id="KW-0378">Hydrolase</keyword>
<evidence type="ECO:0000313" key="5">
    <source>
        <dbReference type="Proteomes" id="UP000572680"/>
    </source>
</evidence>
<comment type="caution">
    <text evidence="4">The sequence shown here is derived from an EMBL/GenBank/DDBJ whole genome shotgun (WGS) entry which is preliminary data.</text>
</comment>
<comment type="similarity">
    <text evidence="1">Belongs to the Nudix hydrolase family.</text>
</comment>
<dbReference type="PROSITE" id="PS00893">
    <property type="entry name" value="NUDIX_BOX"/>
    <property type="match status" value="1"/>
</dbReference>
<dbReference type="SUPFAM" id="SSF55811">
    <property type="entry name" value="Nudix"/>
    <property type="match status" value="1"/>
</dbReference>
<dbReference type="EMBL" id="JACJIA010000025">
    <property type="protein sequence ID" value="MBA8957550.1"/>
    <property type="molecule type" value="Genomic_DNA"/>
</dbReference>
<evidence type="ECO:0000259" key="3">
    <source>
        <dbReference type="PROSITE" id="PS51462"/>
    </source>
</evidence>
<accession>A0A7W3QS75</accession>
<organism evidence="4 5">
    <name type="scientific">Actinomadura namibiensis</name>
    <dbReference type="NCBI Taxonomy" id="182080"/>
    <lineage>
        <taxon>Bacteria</taxon>
        <taxon>Bacillati</taxon>
        <taxon>Actinomycetota</taxon>
        <taxon>Actinomycetes</taxon>
        <taxon>Streptosporangiales</taxon>
        <taxon>Thermomonosporaceae</taxon>
        <taxon>Actinomadura</taxon>
    </lineage>
</organism>
<dbReference type="Gene3D" id="3.90.79.10">
    <property type="entry name" value="Nucleoside Triphosphate Pyrophosphohydrolase"/>
    <property type="match status" value="1"/>
</dbReference>